<comment type="caution">
    <text evidence="2">The sequence shown here is derived from an EMBL/GenBank/DDBJ whole genome shotgun (WGS) entry which is preliminary data.</text>
</comment>
<dbReference type="InterPro" id="IPR037026">
    <property type="entry name" value="Vgr_OB-fold_dom_sf"/>
</dbReference>
<dbReference type="InterPro" id="IPR013046">
    <property type="entry name" value="GpV/Gp45"/>
</dbReference>
<keyword evidence="3" id="KW-1185">Reference proteome</keyword>
<evidence type="ECO:0000313" key="2">
    <source>
        <dbReference type="EMBL" id="MDA7086504.1"/>
    </source>
</evidence>
<reference evidence="2 3" key="1">
    <citation type="submission" date="2023-01" db="EMBL/GenBank/DDBJ databases">
        <title>Pseudomonas SA3-5T sp. nov., isolated from tidal flat sediment.</title>
        <authorList>
            <person name="Kim H.S."/>
            <person name="Kim J.-S."/>
            <person name="Suh M.K."/>
            <person name="Eom M.K."/>
            <person name="Lee J.-S."/>
        </authorList>
    </citation>
    <scope>NUCLEOTIDE SEQUENCE [LARGE SCALE GENOMIC DNA]</scope>
    <source>
        <strain evidence="2 3">SA3-5</strain>
    </source>
</reference>
<dbReference type="EMBL" id="JAQJZJ010000003">
    <property type="protein sequence ID" value="MDA7086504.1"/>
    <property type="molecule type" value="Genomic_DNA"/>
</dbReference>
<evidence type="ECO:0000259" key="1">
    <source>
        <dbReference type="Pfam" id="PF04717"/>
    </source>
</evidence>
<sequence length="164" mass="17214">MNDLATLARLLENLIRLGTIAEVDHGDPAQQLPPRVRVQTGTLLTAWLPWLTPRAGADREWNPPTVGEQVLLLSPSGQLANGVAITGLFSDLIPANGDRAALHRSTYRDGAVIEYDSAAHRLSATIPGTADITTTGDISITAGGNVSIVAAGNFTVTAARVDLN</sequence>
<dbReference type="Gene3D" id="2.40.50.230">
    <property type="entry name" value="Gp5 N-terminal domain"/>
    <property type="match status" value="1"/>
</dbReference>
<dbReference type="NCBIfam" id="TIGR01644">
    <property type="entry name" value="phage_P2_V"/>
    <property type="match status" value="1"/>
</dbReference>
<dbReference type="RefSeq" id="WP_271347406.1">
    <property type="nucleotide sequence ID" value="NZ_JAQJZJ010000003.1"/>
</dbReference>
<organism evidence="2 3">
    <name type="scientific">Pseudomonas aestuarii</name>
    <dbReference type="NCBI Taxonomy" id="3018340"/>
    <lineage>
        <taxon>Bacteria</taxon>
        <taxon>Pseudomonadati</taxon>
        <taxon>Pseudomonadota</taxon>
        <taxon>Gammaproteobacteria</taxon>
        <taxon>Pseudomonadales</taxon>
        <taxon>Pseudomonadaceae</taxon>
        <taxon>Pseudomonas</taxon>
    </lineage>
</organism>
<proteinExistence type="predicted"/>
<evidence type="ECO:0000313" key="3">
    <source>
        <dbReference type="Proteomes" id="UP001212042"/>
    </source>
</evidence>
<dbReference type="InterPro" id="IPR006531">
    <property type="entry name" value="Gp5/Vgr_OB"/>
</dbReference>
<gene>
    <name evidence="2" type="ORF">PH586_08950</name>
</gene>
<accession>A0ABT4XE65</accession>
<protein>
    <submittedName>
        <fullName evidence="2">Phage baseplate assembly protein V</fullName>
    </submittedName>
</protein>
<name>A0ABT4XE65_9PSED</name>
<dbReference type="Gene3D" id="6.20.150.10">
    <property type="match status" value="1"/>
</dbReference>
<feature type="domain" description="Gp5/Type VI secretion system Vgr protein OB-fold" evidence="1">
    <location>
        <begin position="18"/>
        <end position="89"/>
    </location>
</feature>
<dbReference type="Pfam" id="PF04717">
    <property type="entry name" value="Phage_base_V"/>
    <property type="match status" value="1"/>
</dbReference>
<dbReference type="Proteomes" id="UP001212042">
    <property type="component" value="Unassembled WGS sequence"/>
</dbReference>